<dbReference type="RefSeq" id="WP_043906214.1">
    <property type="nucleotide sequence ID" value="NZ_CM002692.1"/>
</dbReference>
<keyword evidence="1" id="KW-1133">Transmembrane helix</keyword>
<evidence type="ECO:0008006" key="4">
    <source>
        <dbReference type="Google" id="ProtNLM"/>
    </source>
</evidence>
<feature type="transmembrane region" description="Helical" evidence="1">
    <location>
        <begin position="90"/>
        <end position="107"/>
    </location>
</feature>
<dbReference type="EMBL" id="AOTZ01000009">
    <property type="protein sequence ID" value="EZP75264.1"/>
    <property type="molecule type" value="Genomic_DNA"/>
</dbReference>
<keyword evidence="3" id="KW-1185">Reference proteome</keyword>
<accession>A0ABC9VAT6</accession>
<proteinExistence type="predicted"/>
<dbReference type="AlphaFoldDB" id="A0ABC9VAT6"/>
<gene>
    <name evidence="2" type="ORF">H839_17228</name>
</gene>
<feature type="transmembrane region" description="Helical" evidence="1">
    <location>
        <begin position="223"/>
        <end position="241"/>
    </location>
</feature>
<evidence type="ECO:0000256" key="1">
    <source>
        <dbReference type="SAM" id="Phobius"/>
    </source>
</evidence>
<protein>
    <recommendedName>
        <fullName evidence="4">O-antigen polymerase</fullName>
    </recommendedName>
</protein>
<organism evidence="2 3">
    <name type="scientific">Parageobacillus genomosp. 1</name>
    <dbReference type="NCBI Taxonomy" id="1295642"/>
    <lineage>
        <taxon>Bacteria</taxon>
        <taxon>Bacillati</taxon>
        <taxon>Bacillota</taxon>
        <taxon>Bacilli</taxon>
        <taxon>Bacillales</taxon>
        <taxon>Anoxybacillaceae</taxon>
        <taxon>Parageobacillus</taxon>
    </lineage>
</organism>
<evidence type="ECO:0000313" key="2">
    <source>
        <dbReference type="EMBL" id="EZP75264.1"/>
    </source>
</evidence>
<keyword evidence="1" id="KW-0472">Membrane</keyword>
<feature type="transmembrane region" description="Helical" evidence="1">
    <location>
        <begin position="354"/>
        <end position="380"/>
    </location>
</feature>
<reference evidence="2 3" key="1">
    <citation type="journal article" date="2014" name="Appl. Microbiol. Biotechnol.">
        <title>Transformable facultative thermophile Geobacillus stearothermophilus NUB3621 as a host strain for metabolic engineering.</title>
        <authorList>
            <person name="Blanchard K."/>
            <person name="Robic S."/>
            <person name="Matsumura I."/>
        </authorList>
    </citation>
    <scope>NUCLEOTIDE SEQUENCE [LARGE SCALE GENOMIC DNA]</scope>
    <source>
        <strain evidence="2 3">NUB3621</strain>
    </source>
</reference>
<evidence type="ECO:0000313" key="3">
    <source>
        <dbReference type="Proteomes" id="UP000023566"/>
    </source>
</evidence>
<name>A0ABC9VAT6_9BACL</name>
<sequence>MSRNTEMLNRFNVFIIFSYILLVFFLLPVEHQKIADIIFIYISLILLCLTWYFKEKNGQEVLFKRSDLLLLVFLVITYALILLISEYSVTYITSNLLFLIIIIYYFYRDNFRINEDRNSIFYICIYWIMCLSLLFQFYLRLRNNEGWYLITTWDKNYSGVVLFLFFLYCDKNNYKLGKLIVLISTLFVGSRGFILMILSFYIIKAFKRIVFKIQNTFLFRKMFRVFIMMLVFIYYFSLLWVNNISATNVKPYQEGINDTSNRMRFVANIKAFELIKENRSILFYGYDNDLKKQLGIDSDDYSKHTRVAGVRLVQTHNSLLSIIIKMGILFSILYLLLVARIIDKYYTKENAEYIFPYLINSMIMHSMLNTSLLLFWILILHIPKKNVKLRLLLKQEKLSS</sequence>
<feature type="transmembrane region" description="Helical" evidence="1">
    <location>
        <begin position="319"/>
        <end position="342"/>
    </location>
</feature>
<feature type="transmembrane region" description="Helical" evidence="1">
    <location>
        <begin position="7"/>
        <end position="28"/>
    </location>
</feature>
<feature type="transmembrane region" description="Helical" evidence="1">
    <location>
        <begin position="147"/>
        <end position="167"/>
    </location>
</feature>
<feature type="transmembrane region" description="Helical" evidence="1">
    <location>
        <begin position="65"/>
        <end position="84"/>
    </location>
</feature>
<feature type="transmembrane region" description="Helical" evidence="1">
    <location>
        <begin position="119"/>
        <end position="141"/>
    </location>
</feature>
<comment type="caution">
    <text evidence="2">The sequence shown here is derived from an EMBL/GenBank/DDBJ whole genome shotgun (WGS) entry which is preliminary data.</text>
</comment>
<dbReference type="Proteomes" id="UP000023566">
    <property type="component" value="Chromosome"/>
</dbReference>
<feature type="transmembrane region" description="Helical" evidence="1">
    <location>
        <begin position="179"/>
        <end position="203"/>
    </location>
</feature>
<keyword evidence="1" id="KW-0812">Transmembrane</keyword>
<feature type="transmembrane region" description="Helical" evidence="1">
    <location>
        <begin position="34"/>
        <end position="53"/>
    </location>
</feature>